<comment type="similarity">
    <text evidence="1 6">Belongs to the NusB family.</text>
</comment>
<keyword evidence="3 6" id="KW-0694">RNA-binding</keyword>
<gene>
    <name evidence="6 9" type="primary">nusB</name>
    <name evidence="9" type="ORF">H9704_05365</name>
</gene>
<dbReference type="GO" id="GO:0003723">
    <property type="term" value="F:RNA binding"/>
    <property type="evidence" value="ECO:0007669"/>
    <property type="project" value="UniProtKB-UniRule"/>
</dbReference>
<dbReference type="EMBL" id="DWWT01000022">
    <property type="protein sequence ID" value="HJC05569.1"/>
    <property type="molecule type" value="Genomic_DNA"/>
</dbReference>
<dbReference type="GO" id="GO:0005829">
    <property type="term" value="C:cytosol"/>
    <property type="evidence" value="ECO:0007669"/>
    <property type="project" value="TreeGrafter"/>
</dbReference>
<comment type="function">
    <text evidence="6">Involved in transcription antitermination. Required for transcription of ribosomal RNA (rRNA) genes. Binds specifically to the boxA antiterminator sequence of the ribosomal RNA (rrn) operons.</text>
</comment>
<comment type="caution">
    <text evidence="9">The sequence shown here is derived from an EMBL/GenBank/DDBJ whole genome shotgun (WGS) entry which is preliminary data.</text>
</comment>
<evidence type="ECO:0000256" key="3">
    <source>
        <dbReference type="ARBA" id="ARBA00022884"/>
    </source>
</evidence>
<evidence type="ECO:0000313" key="9">
    <source>
        <dbReference type="EMBL" id="HJC05569.1"/>
    </source>
</evidence>
<evidence type="ECO:0000259" key="8">
    <source>
        <dbReference type="Pfam" id="PF01029"/>
    </source>
</evidence>
<feature type="region of interest" description="Disordered" evidence="7">
    <location>
        <begin position="150"/>
        <end position="179"/>
    </location>
</feature>
<evidence type="ECO:0000256" key="5">
    <source>
        <dbReference type="ARBA" id="ARBA00023163"/>
    </source>
</evidence>
<dbReference type="SUPFAM" id="SSF48013">
    <property type="entry name" value="NusB-like"/>
    <property type="match status" value="1"/>
</dbReference>
<dbReference type="NCBIfam" id="TIGR01951">
    <property type="entry name" value="nusB"/>
    <property type="match status" value="1"/>
</dbReference>
<keyword evidence="2 6" id="KW-0889">Transcription antitermination</keyword>
<evidence type="ECO:0000256" key="4">
    <source>
        <dbReference type="ARBA" id="ARBA00023015"/>
    </source>
</evidence>
<keyword evidence="4 6" id="KW-0805">Transcription regulation</keyword>
<evidence type="ECO:0000256" key="2">
    <source>
        <dbReference type="ARBA" id="ARBA00022814"/>
    </source>
</evidence>
<evidence type="ECO:0000313" key="10">
    <source>
        <dbReference type="Proteomes" id="UP000823910"/>
    </source>
</evidence>
<dbReference type="PANTHER" id="PTHR11078">
    <property type="entry name" value="N UTILIZATION SUBSTANCE PROTEIN B-RELATED"/>
    <property type="match status" value="1"/>
</dbReference>
<reference evidence="9" key="2">
    <citation type="submission" date="2021-04" db="EMBL/GenBank/DDBJ databases">
        <authorList>
            <person name="Gilroy R."/>
        </authorList>
    </citation>
    <scope>NUCLEOTIDE SEQUENCE</scope>
    <source>
        <strain evidence="9">CHK180-15479</strain>
    </source>
</reference>
<dbReference type="GO" id="GO:0006353">
    <property type="term" value="P:DNA-templated transcription termination"/>
    <property type="evidence" value="ECO:0007669"/>
    <property type="project" value="UniProtKB-UniRule"/>
</dbReference>
<dbReference type="HAMAP" id="MF_00073">
    <property type="entry name" value="NusB"/>
    <property type="match status" value="1"/>
</dbReference>
<protein>
    <recommendedName>
        <fullName evidence="6">Transcription antitermination protein NusB</fullName>
    </recommendedName>
    <alternativeName>
        <fullName evidence="6">Antitermination factor NusB</fullName>
    </alternativeName>
</protein>
<dbReference type="InterPro" id="IPR035926">
    <property type="entry name" value="NusB-like_sf"/>
</dbReference>
<name>A0A9D2MZT5_9FIRM</name>
<accession>A0A9D2MZT5</accession>
<dbReference type="InterPro" id="IPR011605">
    <property type="entry name" value="NusB_fam"/>
</dbReference>
<organism evidence="9 10">
    <name type="scientific">Candidatus Enterocloster excrementipullorum</name>
    <dbReference type="NCBI Taxonomy" id="2838559"/>
    <lineage>
        <taxon>Bacteria</taxon>
        <taxon>Bacillati</taxon>
        <taxon>Bacillota</taxon>
        <taxon>Clostridia</taxon>
        <taxon>Lachnospirales</taxon>
        <taxon>Lachnospiraceae</taxon>
        <taxon>Enterocloster</taxon>
    </lineage>
</organism>
<dbReference type="GO" id="GO:0031564">
    <property type="term" value="P:transcription antitermination"/>
    <property type="evidence" value="ECO:0007669"/>
    <property type="project" value="UniProtKB-KW"/>
</dbReference>
<evidence type="ECO:0000256" key="6">
    <source>
        <dbReference type="HAMAP-Rule" id="MF_00073"/>
    </source>
</evidence>
<reference evidence="9" key="1">
    <citation type="journal article" date="2021" name="PeerJ">
        <title>Extensive microbial diversity within the chicken gut microbiome revealed by metagenomics and culture.</title>
        <authorList>
            <person name="Gilroy R."/>
            <person name="Ravi A."/>
            <person name="Getino M."/>
            <person name="Pursley I."/>
            <person name="Horton D.L."/>
            <person name="Alikhan N.F."/>
            <person name="Baker D."/>
            <person name="Gharbi K."/>
            <person name="Hall N."/>
            <person name="Watson M."/>
            <person name="Adriaenssens E.M."/>
            <person name="Foster-Nyarko E."/>
            <person name="Jarju S."/>
            <person name="Secka A."/>
            <person name="Antonio M."/>
            <person name="Oren A."/>
            <person name="Chaudhuri R.R."/>
            <person name="La Ragione R."/>
            <person name="Hildebrand F."/>
            <person name="Pallen M.J."/>
        </authorList>
    </citation>
    <scope>NUCLEOTIDE SEQUENCE</scope>
    <source>
        <strain evidence="9">CHK180-15479</strain>
    </source>
</reference>
<feature type="compositionally biased region" description="Basic and acidic residues" evidence="7">
    <location>
        <begin position="170"/>
        <end position="179"/>
    </location>
</feature>
<dbReference type="PANTHER" id="PTHR11078:SF3">
    <property type="entry name" value="ANTITERMINATION NUSB DOMAIN-CONTAINING PROTEIN"/>
    <property type="match status" value="1"/>
</dbReference>
<dbReference type="InterPro" id="IPR006027">
    <property type="entry name" value="NusB_RsmB_TIM44"/>
</dbReference>
<dbReference type="Gene3D" id="1.10.940.10">
    <property type="entry name" value="NusB-like"/>
    <property type="match status" value="1"/>
</dbReference>
<evidence type="ECO:0000256" key="1">
    <source>
        <dbReference type="ARBA" id="ARBA00005952"/>
    </source>
</evidence>
<dbReference type="Proteomes" id="UP000823910">
    <property type="component" value="Unassembled WGS sequence"/>
</dbReference>
<sequence length="179" mass="20068">MTRRELREHCFKMLFSADFYPTREEAKAQLGQYLESPEEDGEDSQGVLQILHKVDVDPESGAYLEERTAAIMDRIPDLDSQIDQVAAGWKTRRMGKVELTILRLALYEMKYDSAVPVKVAVNEAVELAKKFGGKDSPSFVNGILAKFIPEETPSEKEVQDPAADAPPQEGKVREQEGQP</sequence>
<proteinExistence type="inferred from homology"/>
<dbReference type="AlphaFoldDB" id="A0A9D2MZT5"/>
<evidence type="ECO:0000256" key="7">
    <source>
        <dbReference type="SAM" id="MobiDB-lite"/>
    </source>
</evidence>
<keyword evidence="5 6" id="KW-0804">Transcription</keyword>
<dbReference type="Pfam" id="PF01029">
    <property type="entry name" value="NusB"/>
    <property type="match status" value="1"/>
</dbReference>
<feature type="domain" description="NusB/RsmB/TIM44" evidence="8">
    <location>
        <begin position="6"/>
        <end position="148"/>
    </location>
</feature>